<dbReference type="GO" id="GO:0003700">
    <property type="term" value="F:DNA-binding transcription factor activity"/>
    <property type="evidence" value="ECO:0007669"/>
    <property type="project" value="UniProtKB-UniRule"/>
</dbReference>
<evidence type="ECO:0000256" key="10">
    <source>
        <dbReference type="SAM" id="MobiDB-lite"/>
    </source>
</evidence>
<evidence type="ECO:0000256" key="6">
    <source>
        <dbReference type="ARBA" id="ARBA00023163"/>
    </source>
</evidence>
<evidence type="ECO:0000256" key="3">
    <source>
        <dbReference type="ARBA" id="ARBA00022833"/>
    </source>
</evidence>
<dbReference type="InterPro" id="IPR045174">
    <property type="entry name" value="Dof"/>
</dbReference>
<dbReference type="AlphaFoldDB" id="A0A1U8B8P8"/>
<keyword evidence="4 9" id="KW-0805">Transcription regulation</keyword>
<evidence type="ECO:0000256" key="8">
    <source>
        <dbReference type="PROSITE-ProRule" id="PRU00071"/>
    </source>
</evidence>
<dbReference type="OrthoDB" id="1927254at2759"/>
<dbReference type="GeneID" id="104608186"/>
<dbReference type="OMA" id="NWHQSFI"/>
<keyword evidence="2 8" id="KW-0863">Zinc-finger</keyword>
<dbReference type="InterPro" id="IPR003851">
    <property type="entry name" value="Znf_Dof"/>
</dbReference>
<dbReference type="eggNOG" id="ENOG502RXK3">
    <property type="taxonomic scope" value="Eukaryota"/>
</dbReference>
<keyword evidence="5 8" id="KW-0238">DNA-binding</keyword>
<evidence type="ECO:0000313" key="12">
    <source>
        <dbReference type="Proteomes" id="UP000189703"/>
    </source>
</evidence>
<proteinExistence type="predicted"/>
<protein>
    <recommendedName>
        <fullName evidence="9">Dof zinc finger protein</fullName>
    </recommendedName>
</protein>
<dbReference type="Proteomes" id="UP000189703">
    <property type="component" value="Unplaced"/>
</dbReference>
<dbReference type="GO" id="GO:0008270">
    <property type="term" value="F:zinc ion binding"/>
    <property type="evidence" value="ECO:0007669"/>
    <property type="project" value="UniProtKB-KW"/>
</dbReference>
<keyword evidence="1 9" id="KW-0479">Metal-binding</keyword>
<feature type="region of interest" description="Disordered" evidence="10">
    <location>
        <begin position="268"/>
        <end position="310"/>
    </location>
</feature>
<reference evidence="13" key="1">
    <citation type="submission" date="2025-08" db="UniProtKB">
        <authorList>
            <consortium name="RefSeq"/>
        </authorList>
    </citation>
    <scope>IDENTIFICATION</scope>
</reference>
<dbReference type="PROSITE" id="PS01361">
    <property type="entry name" value="ZF_DOF_1"/>
    <property type="match status" value="1"/>
</dbReference>
<evidence type="ECO:0000256" key="9">
    <source>
        <dbReference type="RuleBase" id="RU369094"/>
    </source>
</evidence>
<feature type="compositionally biased region" description="Low complexity" evidence="10">
    <location>
        <begin position="108"/>
        <end position="143"/>
    </location>
</feature>
<name>A0A1U8B8P8_NELNU</name>
<feature type="domain" description="Dof-type" evidence="11">
    <location>
        <begin position="43"/>
        <end position="97"/>
    </location>
</feature>
<dbReference type="Pfam" id="PF02701">
    <property type="entry name" value="Zn_ribbon_Dof"/>
    <property type="match status" value="1"/>
</dbReference>
<keyword evidence="12" id="KW-1185">Reference proteome</keyword>
<evidence type="ECO:0000256" key="5">
    <source>
        <dbReference type="ARBA" id="ARBA00023125"/>
    </source>
</evidence>
<evidence type="ECO:0000256" key="1">
    <source>
        <dbReference type="ARBA" id="ARBA00022723"/>
    </source>
</evidence>
<sequence length="310" mass="33694">MQQERGGGGGIAGAGARIDQMKGLQQHDRRVKPPENQQPQQPQKCPRCESLNTKFCYYNNYSLSQPRYFCKTCRRYWTQGGTLRNVPVGGGCRKGKRSKRSYPADNLQSQLPSVTQQSSQQQQFSSAATSTSTVMTTTGSNPTLRTKGADLMIPSPMPPMAPNPSSVYYPSGGSFLSSLAALQSFNQPMNVGGDFGGSNLALLQGFSLPSFSAQQQQLFQMGARDKTIHQLLPSEENAIQQSRPSASNQEWHHQSFINPITNSIASEAGYWSSNNSNNSTSGPSLNPSQWVRPDAPGFVPPSSSSSQSFL</sequence>
<keyword evidence="7 8" id="KW-0539">Nucleus</keyword>
<evidence type="ECO:0000259" key="11">
    <source>
        <dbReference type="PROSITE" id="PS50884"/>
    </source>
</evidence>
<dbReference type="PANTHER" id="PTHR31992:SF108">
    <property type="entry name" value="DOF ZINC FINGER PROTEIN"/>
    <property type="match status" value="1"/>
</dbReference>
<dbReference type="GO" id="GO:0003677">
    <property type="term" value="F:DNA binding"/>
    <property type="evidence" value="ECO:0007669"/>
    <property type="project" value="UniProtKB-UniRule"/>
</dbReference>
<gene>
    <name evidence="13" type="primary">LOC104608186</name>
</gene>
<keyword evidence="3 9" id="KW-0862">Zinc</keyword>
<keyword evidence="6 9" id="KW-0804">Transcription</keyword>
<feature type="region of interest" description="Disordered" evidence="10">
    <location>
        <begin position="1"/>
        <end position="45"/>
    </location>
</feature>
<accession>A0A1U8B8P8</accession>
<feature type="compositionally biased region" description="Gly residues" evidence="10">
    <location>
        <begin position="1"/>
        <end position="13"/>
    </location>
</feature>
<comment type="subcellular location">
    <subcellularLocation>
        <location evidence="8 9">Nucleus</location>
    </subcellularLocation>
</comment>
<dbReference type="GO" id="GO:0005634">
    <property type="term" value="C:nucleus"/>
    <property type="evidence" value="ECO:0007669"/>
    <property type="project" value="UniProtKB-SubCell"/>
</dbReference>
<feature type="compositionally biased region" description="Low complexity" evidence="10">
    <location>
        <begin position="272"/>
        <end position="288"/>
    </location>
</feature>
<feature type="region of interest" description="Disordered" evidence="10">
    <location>
        <begin position="87"/>
        <end position="146"/>
    </location>
</feature>
<dbReference type="RefSeq" id="XP_010272391.1">
    <property type="nucleotide sequence ID" value="XM_010274089.2"/>
</dbReference>
<evidence type="ECO:0000256" key="7">
    <source>
        <dbReference type="ARBA" id="ARBA00023242"/>
    </source>
</evidence>
<dbReference type="InParanoid" id="A0A1U8B8P8"/>
<evidence type="ECO:0000313" key="13">
    <source>
        <dbReference type="RefSeq" id="XP_010272391.1"/>
    </source>
</evidence>
<feature type="compositionally biased region" description="Low complexity" evidence="10">
    <location>
        <begin position="34"/>
        <end position="45"/>
    </location>
</feature>
<evidence type="ECO:0000256" key="2">
    <source>
        <dbReference type="ARBA" id="ARBA00022771"/>
    </source>
</evidence>
<organism evidence="12 13">
    <name type="scientific">Nelumbo nucifera</name>
    <name type="common">Sacred lotus</name>
    <dbReference type="NCBI Taxonomy" id="4432"/>
    <lineage>
        <taxon>Eukaryota</taxon>
        <taxon>Viridiplantae</taxon>
        <taxon>Streptophyta</taxon>
        <taxon>Embryophyta</taxon>
        <taxon>Tracheophyta</taxon>
        <taxon>Spermatophyta</taxon>
        <taxon>Magnoliopsida</taxon>
        <taxon>Proteales</taxon>
        <taxon>Nelumbonaceae</taxon>
        <taxon>Nelumbo</taxon>
    </lineage>
</organism>
<comment type="function">
    <text evidence="9">Transcription factor that binds specifically to a 5'-AA[AG]G-3' consensus core sequence.</text>
</comment>
<dbReference type="PANTHER" id="PTHR31992">
    <property type="entry name" value="DOF ZINC FINGER PROTEIN DOF1.4-RELATED"/>
    <property type="match status" value="1"/>
</dbReference>
<evidence type="ECO:0000256" key="4">
    <source>
        <dbReference type="ARBA" id="ARBA00023015"/>
    </source>
</evidence>
<dbReference type="KEGG" id="nnu:104608186"/>
<dbReference type="PROSITE" id="PS50884">
    <property type="entry name" value="ZF_DOF_2"/>
    <property type="match status" value="1"/>
</dbReference>